<protein>
    <submittedName>
        <fullName evidence="1">Uncharacterized protein</fullName>
    </submittedName>
</protein>
<accession>A0A8K0JEC2</accession>
<dbReference type="EMBL" id="JABELV010000307">
    <property type="protein sequence ID" value="KAG7527384.1"/>
    <property type="molecule type" value="Genomic_DNA"/>
</dbReference>
<evidence type="ECO:0000313" key="2">
    <source>
        <dbReference type="Proteomes" id="UP000812966"/>
    </source>
</evidence>
<sequence>MKDTNASGHRILDVVDFIANELAFREDSWAEEGENSDERIDRVKSLTIETAISCEGLVTVLDFFRELETLRVTLQKDGKGEAIAAGGLLEYLRTSTSNLKHVNISGAGIEWLVHFRQCDTVHLTCFGPVRELLLWKVYDRLDDRAGEPSKLKSLHLDLRSITPLVEPKTLIDFIKRQTNDSTEISVYGNGIPHDSTAGWTEKIMVREEVLRKAQETKRNISSNP</sequence>
<name>A0A8K0JEC2_9TREE</name>
<keyword evidence="2" id="KW-1185">Reference proteome</keyword>
<comment type="caution">
    <text evidence="1">The sequence shown here is derived from an EMBL/GenBank/DDBJ whole genome shotgun (WGS) entry which is preliminary data.</text>
</comment>
<organism evidence="1 2">
    <name type="scientific">Filobasidium floriforme</name>
    <dbReference type="NCBI Taxonomy" id="5210"/>
    <lineage>
        <taxon>Eukaryota</taxon>
        <taxon>Fungi</taxon>
        <taxon>Dikarya</taxon>
        <taxon>Basidiomycota</taxon>
        <taxon>Agaricomycotina</taxon>
        <taxon>Tremellomycetes</taxon>
        <taxon>Filobasidiales</taxon>
        <taxon>Filobasidiaceae</taxon>
        <taxon>Filobasidium</taxon>
    </lineage>
</organism>
<dbReference type="AlphaFoldDB" id="A0A8K0JEC2"/>
<evidence type="ECO:0000313" key="1">
    <source>
        <dbReference type="EMBL" id="KAG7527384.1"/>
    </source>
</evidence>
<gene>
    <name evidence="1" type="ORF">FFLO_06987</name>
</gene>
<reference evidence="1" key="1">
    <citation type="submission" date="2020-04" db="EMBL/GenBank/DDBJ databases">
        <title>Analysis of mating type loci in Filobasidium floriforme.</title>
        <authorList>
            <person name="Nowrousian M."/>
        </authorList>
    </citation>
    <scope>NUCLEOTIDE SEQUENCE</scope>
    <source>
        <strain evidence="1">CBS 6242</strain>
    </source>
</reference>
<proteinExistence type="predicted"/>
<dbReference type="Proteomes" id="UP000812966">
    <property type="component" value="Unassembled WGS sequence"/>
</dbReference>